<dbReference type="InterPro" id="IPR011013">
    <property type="entry name" value="Gal_mutarotase_sf_dom"/>
</dbReference>
<dbReference type="InterPro" id="IPR050843">
    <property type="entry name" value="Glycosyl_Hydrlase_38"/>
</dbReference>
<protein>
    <recommendedName>
        <fullName evidence="2">Glycosyl hydrolase family 38 C-terminal domain-containing protein</fullName>
    </recommendedName>
</protein>
<dbReference type="OrthoDB" id="10032659at2759"/>
<feature type="domain" description="Glycosyl hydrolase family 38 C-terminal" evidence="2">
    <location>
        <begin position="6"/>
        <end position="70"/>
    </location>
</feature>
<evidence type="ECO:0000313" key="3">
    <source>
        <dbReference type="EMBL" id="KAF6144789.1"/>
    </source>
</evidence>
<dbReference type="PANTHER" id="PTHR11607">
    <property type="entry name" value="ALPHA-MANNOSIDASE"/>
    <property type="match status" value="1"/>
</dbReference>
<proteinExistence type="predicted"/>
<feature type="region of interest" description="Disordered" evidence="1">
    <location>
        <begin position="254"/>
        <end position="299"/>
    </location>
</feature>
<dbReference type="PANTHER" id="PTHR11607:SF60">
    <property type="entry name" value="ALPHA-MANNOSIDASE"/>
    <property type="match status" value="1"/>
</dbReference>
<keyword evidence="4" id="KW-1185">Reference proteome</keyword>
<dbReference type="GO" id="GO:0004559">
    <property type="term" value="F:alpha-mannosidase activity"/>
    <property type="evidence" value="ECO:0007669"/>
    <property type="project" value="InterPro"/>
</dbReference>
<dbReference type="AlphaFoldDB" id="A0A7J7LQE8"/>
<dbReference type="Pfam" id="PF07748">
    <property type="entry name" value="Glyco_hydro_38C"/>
    <property type="match status" value="1"/>
</dbReference>
<dbReference type="GO" id="GO:0006013">
    <property type="term" value="P:mannose metabolic process"/>
    <property type="evidence" value="ECO:0007669"/>
    <property type="project" value="InterPro"/>
</dbReference>
<accession>A0A7J7LQE8</accession>
<dbReference type="EMBL" id="JACGCM010002112">
    <property type="protein sequence ID" value="KAF6144789.1"/>
    <property type="molecule type" value="Genomic_DNA"/>
</dbReference>
<dbReference type="Proteomes" id="UP000541444">
    <property type="component" value="Unassembled WGS sequence"/>
</dbReference>
<evidence type="ECO:0000259" key="2">
    <source>
        <dbReference type="Pfam" id="PF07748"/>
    </source>
</evidence>
<feature type="compositionally biased region" description="Basic and acidic residues" evidence="1">
    <location>
        <begin position="264"/>
        <end position="299"/>
    </location>
</feature>
<dbReference type="GO" id="GO:0030246">
    <property type="term" value="F:carbohydrate binding"/>
    <property type="evidence" value="ECO:0007669"/>
    <property type="project" value="InterPro"/>
</dbReference>
<gene>
    <name evidence="3" type="ORF">GIB67_016863</name>
</gene>
<evidence type="ECO:0000256" key="1">
    <source>
        <dbReference type="SAM" id="MobiDB-lite"/>
    </source>
</evidence>
<name>A0A7J7LQE8_9MAGN</name>
<sequence>MASKLVNSITRVYKGKEHAEVEFAIGPIPVDDGRGKEIATLISTTMKTNKMFYTDYNGQDFIKRDRDYNNLGLASEETSCWKLLPDDVEMNYIDLVDDLEKLFLSIISKSLFVHCLNDIYLKNYNEAPVSKLISIAVISKLISELLYVKEWLSCRIIVIFLERISLSILGDSTLLLRDSTLLLRQYSSPEQIVKQKREKENGEIEDGKRKKARLRTWQRDVQQKNIKIEEKKKHKREREEVEKLSDGKTYIKKINANKKNKKGNKTDVQEGVVEEAKEKDDKDDKEYNEKYGEEKESKK</sequence>
<organism evidence="3 4">
    <name type="scientific">Kingdonia uniflora</name>
    <dbReference type="NCBI Taxonomy" id="39325"/>
    <lineage>
        <taxon>Eukaryota</taxon>
        <taxon>Viridiplantae</taxon>
        <taxon>Streptophyta</taxon>
        <taxon>Embryophyta</taxon>
        <taxon>Tracheophyta</taxon>
        <taxon>Spermatophyta</taxon>
        <taxon>Magnoliopsida</taxon>
        <taxon>Ranunculales</taxon>
        <taxon>Circaeasteraceae</taxon>
        <taxon>Kingdonia</taxon>
    </lineage>
</organism>
<reference evidence="3 4" key="1">
    <citation type="journal article" date="2020" name="IScience">
        <title>Genome Sequencing of the Endangered Kingdonia uniflora (Circaeasteraceae, Ranunculales) Reveals Potential Mechanisms of Evolutionary Specialization.</title>
        <authorList>
            <person name="Sun Y."/>
            <person name="Deng T."/>
            <person name="Zhang A."/>
            <person name="Moore M.J."/>
            <person name="Landis J.B."/>
            <person name="Lin N."/>
            <person name="Zhang H."/>
            <person name="Zhang X."/>
            <person name="Huang J."/>
            <person name="Zhang X."/>
            <person name="Sun H."/>
            <person name="Wang H."/>
        </authorList>
    </citation>
    <scope>NUCLEOTIDE SEQUENCE [LARGE SCALE GENOMIC DNA]</scope>
    <source>
        <strain evidence="3">TB1705</strain>
        <tissue evidence="3">Leaf</tissue>
    </source>
</reference>
<evidence type="ECO:0000313" key="4">
    <source>
        <dbReference type="Proteomes" id="UP000541444"/>
    </source>
</evidence>
<dbReference type="Gene3D" id="2.70.98.30">
    <property type="entry name" value="Golgi alpha-mannosidase II, domain 4"/>
    <property type="match status" value="1"/>
</dbReference>
<dbReference type="InterPro" id="IPR011682">
    <property type="entry name" value="Glyco_hydro_38_C"/>
</dbReference>
<dbReference type="SUPFAM" id="SSF74650">
    <property type="entry name" value="Galactose mutarotase-like"/>
    <property type="match status" value="1"/>
</dbReference>
<comment type="caution">
    <text evidence="3">The sequence shown here is derived from an EMBL/GenBank/DDBJ whole genome shotgun (WGS) entry which is preliminary data.</text>
</comment>